<protein>
    <recommendedName>
        <fullName evidence="10">Ribosome biogenesis protein ALB1</fullName>
    </recommendedName>
</protein>
<sequence length="163" mass="18722">MPSKNSVNRRKYTTTTARKQRKNASKRLEKERLGLIKPARSARDAKFDLKKSVPLDLYFNGKDSDNNQGVMTTKSLSKKRTKKIERMLNYVKQRKDRESRTEDGDEDMDVDQTKRQRPTKETSFGRMKNLLWDVVVDQNGAEVMSFNVTPTGDGTTLGGPFFP</sequence>
<evidence type="ECO:0000313" key="9">
    <source>
        <dbReference type="Proteomes" id="UP000002866"/>
    </source>
</evidence>
<dbReference type="InterPro" id="IPR022784">
    <property type="entry name" value="Ribosome_bgen_Alb1"/>
</dbReference>
<evidence type="ECO:0008006" key="10">
    <source>
        <dbReference type="Google" id="ProtNLM"/>
    </source>
</evidence>
<feature type="compositionally biased region" description="Basic residues" evidence="7">
    <location>
        <begin position="7"/>
        <end position="25"/>
    </location>
</feature>
<keyword evidence="9" id="KW-1185">Reference proteome</keyword>
<keyword evidence="4" id="KW-0963">Cytoplasm</keyword>
<dbReference type="KEGG" id="tbl:TBLA_0D05600"/>
<gene>
    <name evidence="8" type="primary">TBLA0D05600</name>
    <name evidence="8" type="ORF">TBLA_0D05600</name>
</gene>
<proteinExistence type="predicted"/>
<dbReference type="GO" id="GO:0005634">
    <property type="term" value="C:nucleus"/>
    <property type="evidence" value="ECO:0007669"/>
    <property type="project" value="UniProtKB-SubCell"/>
</dbReference>
<dbReference type="GO" id="GO:0042273">
    <property type="term" value="P:ribosomal large subunit biogenesis"/>
    <property type="evidence" value="ECO:0007669"/>
    <property type="project" value="EnsemblFungi"/>
</dbReference>
<organism evidence="8 9">
    <name type="scientific">Henningerozyma blattae (strain ATCC 34711 / CBS 6284 / DSM 70876 / NBRC 10599 / NRRL Y-10934 / UCD 77-7)</name>
    <name type="common">Yeast</name>
    <name type="synonym">Tetrapisispora blattae</name>
    <dbReference type="NCBI Taxonomy" id="1071380"/>
    <lineage>
        <taxon>Eukaryota</taxon>
        <taxon>Fungi</taxon>
        <taxon>Dikarya</taxon>
        <taxon>Ascomycota</taxon>
        <taxon>Saccharomycotina</taxon>
        <taxon>Saccharomycetes</taxon>
        <taxon>Saccharomycetales</taxon>
        <taxon>Saccharomycetaceae</taxon>
        <taxon>Henningerozyma</taxon>
    </lineage>
</organism>
<keyword evidence="3" id="KW-0813">Transport</keyword>
<dbReference type="OrthoDB" id="4086742at2759"/>
<reference evidence="8 9" key="1">
    <citation type="journal article" date="2011" name="Proc. Natl. Acad. Sci. U.S.A.">
        <title>Evolutionary erosion of yeast sex chromosomes by mating-type switching accidents.</title>
        <authorList>
            <person name="Gordon J.L."/>
            <person name="Armisen D."/>
            <person name="Proux-Wera E."/>
            <person name="Oheigeartaigh S.S."/>
            <person name="Byrne K.P."/>
            <person name="Wolfe K.H."/>
        </authorList>
    </citation>
    <scope>NUCLEOTIDE SEQUENCE [LARGE SCALE GENOMIC DNA]</scope>
    <source>
        <strain evidence="9">ATCC 34711 / CBS 6284 / DSM 70876 / NBRC 10599 / NRRL Y-10934 / UCD 77-7</strain>
    </source>
</reference>
<dbReference type="HOGENOM" id="CLU_103824_0_0_1"/>
<feature type="region of interest" description="Disordered" evidence="7">
    <location>
        <begin position="58"/>
        <end position="122"/>
    </location>
</feature>
<dbReference type="GeneID" id="14496088"/>
<dbReference type="RefSeq" id="XP_004180571.1">
    <property type="nucleotide sequence ID" value="XM_004180523.1"/>
</dbReference>
<keyword evidence="6" id="KW-0539">Nucleus</keyword>
<comment type="subcellular location">
    <subcellularLocation>
        <location evidence="2">Cytoplasm</location>
    </subcellularLocation>
    <subcellularLocation>
        <location evidence="1">Nucleus</location>
    </subcellularLocation>
</comment>
<feature type="compositionally biased region" description="Basic and acidic residues" evidence="7">
    <location>
        <begin position="111"/>
        <end position="120"/>
    </location>
</feature>
<name>I2H3V0_HENB6</name>
<dbReference type="eggNOG" id="ENOG502S14D">
    <property type="taxonomic scope" value="Eukaryota"/>
</dbReference>
<dbReference type="GO" id="GO:0005737">
    <property type="term" value="C:cytoplasm"/>
    <property type="evidence" value="ECO:0007669"/>
    <property type="project" value="UniProtKB-SubCell"/>
</dbReference>
<dbReference type="AlphaFoldDB" id="I2H3V0"/>
<dbReference type="FunCoup" id="I2H3V0">
    <property type="interactions" value="270"/>
</dbReference>
<evidence type="ECO:0000256" key="1">
    <source>
        <dbReference type="ARBA" id="ARBA00004123"/>
    </source>
</evidence>
<evidence type="ECO:0000256" key="7">
    <source>
        <dbReference type="SAM" id="MobiDB-lite"/>
    </source>
</evidence>
<evidence type="ECO:0000256" key="4">
    <source>
        <dbReference type="ARBA" id="ARBA00022490"/>
    </source>
</evidence>
<evidence type="ECO:0000256" key="6">
    <source>
        <dbReference type="ARBA" id="ARBA00023242"/>
    </source>
</evidence>
<evidence type="ECO:0000256" key="3">
    <source>
        <dbReference type="ARBA" id="ARBA00022448"/>
    </source>
</evidence>
<feature type="region of interest" description="Disordered" evidence="7">
    <location>
        <begin position="1"/>
        <end position="35"/>
    </location>
</feature>
<evidence type="ECO:0000256" key="5">
    <source>
        <dbReference type="ARBA" id="ARBA00022517"/>
    </source>
</evidence>
<accession>I2H3V0</accession>
<evidence type="ECO:0000313" key="8">
    <source>
        <dbReference type="EMBL" id="CCH61052.1"/>
    </source>
</evidence>
<evidence type="ECO:0000256" key="2">
    <source>
        <dbReference type="ARBA" id="ARBA00004496"/>
    </source>
</evidence>
<dbReference type="Proteomes" id="UP000002866">
    <property type="component" value="Chromosome 4"/>
</dbReference>
<feature type="compositionally biased region" description="Basic and acidic residues" evidence="7">
    <location>
        <begin position="93"/>
        <end position="102"/>
    </location>
</feature>
<keyword evidence="5" id="KW-0690">Ribosome biogenesis</keyword>
<dbReference type="InParanoid" id="I2H3V0"/>
<dbReference type="Pfam" id="PF09135">
    <property type="entry name" value="Alb1"/>
    <property type="match status" value="1"/>
</dbReference>
<dbReference type="STRING" id="1071380.I2H3V0"/>
<dbReference type="EMBL" id="HE806319">
    <property type="protein sequence ID" value="CCH61052.1"/>
    <property type="molecule type" value="Genomic_DNA"/>
</dbReference>